<evidence type="ECO:0000256" key="5">
    <source>
        <dbReference type="ARBA" id="ARBA00012780"/>
    </source>
</evidence>
<keyword evidence="13" id="KW-0119">Carbohydrate metabolism</keyword>
<keyword evidence="15" id="KW-0624">Polysaccharide degradation</keyword>
<evidence type="ECO:0000256" key="12">
    <source>
        <dbReference type="ARBA" id="ARBA00023180"/>
    </source>
</evidence>
<dbReference type="GO" id="GO:0042973">
    <property type="term" value="F:glucan endo-1,3-beta-D-glucosidase activity"/>
    <property type="evidence" value="ECO:0007669"/>
    <property type="project" value="UniProtKB-EC"/>
</dbReference>
<evidence type="ECO:0000256" key="3">
    <source>
        <dbReference type="ARBA" id="ARBA00004236"/>
    </source>
</evidence>
<evidence type="ECO:0000256" key="15">
    <source>
        <dbReference type="ARBA" id="ARBA00023326"/>
    </source>
</evidence>
<evidence type="ECO:0000256" key="1">
    <source>
        <dbReference type="ARBA" id="ARBA00000382"/>
    </source>
</evidence>
<dbReference type="InterPro" id="IPR000490">
    <property type="entry name" value="Glyco_hydro_17"/>
</dbReference>
<feature type="compositionally biased region" description="Low complexity" evidence="20">
    <location>
        <begin position="416"/>
        <end position="428"/>
    </location>
</feature>
<comment type="catalytic activity">
    <reaction evidence="1">
        <text>Hydrolysis of (1-&gt;3)-beta-D-glucosidic linkages in (1-&gt;3)-beta-D-glucans.</text>
        <dbReference type="EC" id="3.2.1.39"/>
    </reaction>
</comment>
<keyword evidence="14" id="KW-0961">Cell wall biogenesis/degradation</keyword>
<feature type="region of interest" description="Disordered" evidence="20">
    <location>
        <begin position="315"/>
        <end position="490"/>
    </location>
</feature>
<gene>
    <name evidence="22" type="ORF">PFR002_LOCUS4699</name>
</gene>
<evidence type="ECO:0000256" key="6">
    <source>
        <dbReference type="ARBA" id="ARBA00022475"/>
    </source>
</evidence>
<evidence type="ECO:0000256" key="7">
    <source>
        <dbReference type="ARBA" id="ARBA00022512"/>
    </source>
</evidence>
<proteinExistence type="inferred from homology"/>
<dbReference type="InterPro" id="IPR017853">
    <property type="entry name" value="GH"/>
</dbReference>
<keyword evidence="11" id="KW-0472">Membrane</keyword>
<evidence type="ECO:0000256" key="4">
    <source>
        <dbReference type="ARBA" id="ARBA00008773"/>
    </source>
</evidence>
<dbReference type="EMBL" id="CANTFK010000713">
    <property type="protein sequence ID" value="CAI5723621.1"/>
    <property type="molecule type" value="Genomic_DNA"/>
</dbReference>
<organism evidence="22 23">
    <name type="scientific">Peronospora farinosa</name>
    <dbReference type="NCBI Taxonomy" id="134698"/>
    <lineage>
        <taxon>Eukaryota</taxon>
        <taxon>Sar</taxon>
        <taxon>Stramenopiles</taxon>
        <taxon>Oomycota</taxon>
        <taxon>Peronosporomycetes</taxon>
        <taxon>Peronosporales</taxon>
        <taxon>Peronosporaceae</taxon>
        <taxon>Peronospora</taxon>
    </lineage>
</organism>
<evidence type="ECO:0000256" key="2">
    <source>
        <dbReference type="ARBA" id="ARBA00004191"/>
    </source>
</evidence>
<evidence type="ECO:0000256" key="18">
    <source>
        <dbReference type="ARBA" id="ARBA00043078"/>
    </source>
</evidence>
<evidence type="ECO:0000256" key="9">
    <source>
        <dbReference type="ARBA" id="ARBA00022729"/>
    </source>
</evidence>
<keyword evidence="7" id="KW-0134">Cell wall</keyword>
<dbReference type="Pfam" id="PF00332">
    <property type="entry name" value="Glyco_hydro_17"/>
    <property type="match status" value="1"/>
</dbReference>
<comment type="function">
    <text evidence="16">Glucanases play a role in cell expansion during growth, in cell-cell fusion during mating, and in spore release during sporulation. This enzyme may be involved in beta-glucan degradation. Active on laminarin and lichenan.</text>
</comment>
<evidence type="ECO:0000256" key="10">
    <source>
        <dbReference type="ARBA" id="ARBA00022801"/>
    </source>
</evidence>
<protein>
    <recommendedName>
        <fullName evidence="5">glucan endo-1,3-beta-D-glucosidase</fullName>
        <ecNumber evidence="5">3.2.1.39</ecNumber>
    </recommendedName>
    <alternativeName>
        <fullName evidence="18">Endo-1,3-beta-glucanase btgC</fullName>
    </alternativeName>
    <alternativeName>
        <fullName evidence="17">Laminarinase btgC</fullName>
    </alternativeName>
</protein>
<feature type="chain" id="PRO_5043449111" description="glucan endo-1,3-beta-D-glucosidase" evidence="21">
    <location>
        <begin position="18"/>
        <end position="490"/>
    </location>
</feature>
<feature type="compositionally biased region" description="Low complexity" evidence="20">
    <location>
        <begin position="471"/>
        <end position="490"/>
    </location>
</feature>
<keyword evidence="8" id="KW-0964">Secreted</keyword>
<feature type="compositionally biased region" description="Pro residues" evidence="20">
    <location>
        <begin position="316"/>
        <end position="415"/>
    </location>
</feature>
<dbReference type="AlphaFoldDB" id="A0AAV0TP81"/>
<dbReference type="PANTHER" id="PTHR16631:SF17">
    <property type="entry name" value="GLUCAN ENDO-1,3-BETA-GLUCOSIDASE BTGC"/>
    <property type="match status" value="1"/>
</dbReference>
<dbReference type="Proteomes" id="UP001159659">
    <property type="component" value="Unassembled WGS sequence"/>
</dbReference>
<evidence type="ECO:0000256" key="8">
    <source>
        <dbReference type="ARBA" id="ARBA00022525"/>
    </source>
</evidence>
<accession>A0AAV0TP81</accession>
<evidence type="ECO:0000313" key="23">
    <source>
        <dbReference type="Proteomes" id="UP001159659"/>
    </source>
</evidence>
<keyword evidence="6" id="KW-1003">Cell membrane</keyword>
<evidence type="ECO:0000256" key="13">
    <source>
        <dbReference type="ARBA" id="ARBA00023277"/>
    </source>
</evidence>
<evidence type="ECO:0000256" key="14">
    <source>
        <dbReference type="ARBA" id="ARBA00023316"/>
    </source>
</evidence>
<keyword evidence="12" id="KW-0325">Glycoprotein</keyword>
<keyword evidence="10" id="KW-0378">Hydrolase</keyword>
<evidence type="ECO:0000256" key="11">
    <source>
        <dbReference type="ARBA" id="ARBA00023136"/>
    </source>
</evidence>
<dbReference type="InterPro" id="IPR050732">
    <property type="entry name" value="Beta-glucan_modifiers"/>
</dbReference>
<name>A0AAV0TP81_9STRA</name>
<evidence type="ECO:0000256" key="21">
    <source>
        <dbReference type="SAM" id="SignalP"/>
    </source>
</evidence>
<dbReference type="Gene3D" id="3.20.20.80">
    <property type="entry name" value="Glycosidases"/>
    <property type="match status" value="2"/>
</dbReference>
<keyword evidence="9 21" id="KW-0732">Signal</keyword>
<dbReference type="GO" id="GO:0071555">
    <property type="term" value="P:cell wall organization"/>
    <property type="evidence" value="ECO:0007669"/>
    <property type="project" value="UniProtKB-KW"/>
</dbReference>
<dbReference type="GO" id="GO:0005886">
    <property type="term" value="C:plasma membrane"/>
    <property type="evidence" value="ECO:0007669"/>
    <property type="project" value="UniProtKB-SubCell"/>
</dbReference>
<evidence type="ECO:0000256" key="19">
    <source>
        <dbReference type="RuleBase" id="RU004335"/>
    </source>
</evidence>
<sequence length="490" mass="51142">MRFGAFVAAIAISVANAEVLPLGVSYSVWHHKVVDMEVVIKDMSQIKQYFSSIRTFHARFGDVNVIKAAAQSGIKVAVGVQMNDQAQIDAEIQAVCDGYKEHPQTVEAVFVGNENFKNKEFGTYSTEQLVGYIARVKACVGDTPVGSVQRINEWLSADGVGTLAAACNVLGVNIYPFFTNGKQSNIEKLQSQWEQMEAKYDASKIHLTETGWPSDGEIYGNSNVPSIDTMQQYLIDFVKFSKHKPKTYWFMMYDSVTTSSGKEYEKHFGLFTTDGKQKKGLTIPSGDDLTSYTFSQANMGNDIVGTVSPAMVTPSVTPPAPPSPAAPPVPPTPAAPPVPPTPAAPPVPPTPAAPPVPPTPAAPPVPPTPAAPPVPPTPAAPPVPPTPAAPPVPPTPAAPPDPPTPAAPPVPPTPVAPVASPTLAAPPALAVPPAPAAPATPPAPPTTPAAPAAPAAPVPPIRKLGVTSAQTMPTPMTPTMKTTGTMPLKQ</sequence>
<feature type="signal peptide" evidence="21">
    <location>
        <begin position="1"/>
        <end position="17"/>
    </location>
</feature>
<evidence type="ECO:0000256" key="16">
    <source>
        <dbReference type="ARBA" id="ARBA00037649"/>
    </source>
</evidence>
<dbReference type="SUPFAM" id="SSF51445">
    <property type="entry name" value="(Trans)glycosidases"/>
    <property type="match status" value="1"/>
</dbReference>
<evidence type="ECO:0000256" key="17">
    <source>
        <dbReference type="ARBA" id="ARBA00042373"/>
    </source>
</evidence>
<dbReference type="GO" id="GO:0000272">
    <property type="term" value="P:polysaccharide catabolic process"/>
    <property type="evidence" value="ECO:0007669"/>
    <property type="project" value="UniProtKB-KW"/>
</dbReference>
<reference evidence="22" key="1">
    <citation type="submission" date="2022-12" db="EMBL/GenBank/DDBJ databases">
        <authorList>
            <person name="Webb A."/>
        </authorList>
    </citation>
    <scope>NUCLEOTIDE SEQUENCE</scope>
    <source>
        <strain evidence="22">Pf2</strain>
    </source>
</reference>
<feature type="compositionally biased region" description="Pro residues" evidence="20">
    <location>
        <begin position="429"/>
        <end position="448"/>
    </location>
</feature>
<dbReference type="PANTHER" id="PTHR16631">
    <property type="entry name" value="GLUCAN 1,3-BETA-GLUCOSIDASE"/>
    <property type="match status" value="1"/>
</dbReference>
<comment type="caution">
    <text evidence="22">The sequence shown here is derived from an EMBL/GenBank/DDBJ whole genome shotgun (WGS) entry which is preliminary data.</text>
</comment>
<evidence type="ECO:0000313" key="22">
    <source>
        <dbReference type="EMBL" id="CAI5723621.1"/>
    </source>
</evidence>
<evidence type="ECO:0000256" key="20">
    <source>
        <dbReference type="SAM" id="MobiDB-lite"/>
    </source>
</evidence>
<comment type="similarity">
    <text evidence="4 19">Belongs to the glycosyl hydrolase 17 family.</text>
</comment>
<dbReference type="EC" id="3.2.1.39" evidence="5"/>
<comment type="subcellular location">
    <subcellularLocation>
        <location evidence="3">Cell membrane</location>
    </subcellularLocation>
    <subcellularLocation>
        <location evidence="2">Secreted</location>
        <location evidence="2">Cell wall</location>
    </subcellularLocation>
</comment>